<dbReference type="Pfam" id="PF00378">
    <property type="entry name" value="ECH_1"/>
    <property type="match status" value="1"/>
</dbReference>
<dbReference type="PANTHER" id="PTHR43149:SF1">
    <property type="entry name" value="DELTA(3,5)-DELTA(2,4)-DIENOYL-COA ISOMERASE, MITOCHONDRIAL"/>
    <property type="match status" value="1"/>
</dbReference>
<keyword evidence="5" id="KW-0007">Acetylation</keyword>
<keyword evidence="14" id="KW-1185">Reference proteome</keyword>
<comment type="catalytic activity">
    <reaction evidence="10">
        <text>(3E,5Z,8Z,11Z,14Z)-eicosapentaenoyl-CoA = (2E,4E,8Z,11Z,14Z)-eicosapentaenoyl-CoA</text>
        <dbReference type="Rhea" id="RHEA:45224"/>
        <dbReference type="ChEBI" id="CHEBI:85090"/>
        <dbReference type="ChEBI" id="CHEBI:85091"/>
    </reaction>
</comment>
<evidence type="ECO:0000256" key="4">
    <source>
        <dbReference type="ARBA" id="ARBA00022832"/>
    </source>
</evidence>
<organism evidence="13 14">
    <name type="scientific">Pristionchus mayeri</name>
    <dbReference type="NCBI Taxonomy" id="1317129"/>
    <lineage>
        <taxon>Eukaryota</taxon>
        <taxon>Metazoa</taxon>
        <taxon>Ecdysozoa</taxon>
        <taxon>Nematoda</taxon>
        <taxon>Chromadorea</taxon>
        <taxon>Rhabditida</taxon>
        <taxon>Rhabditina</taxon>
        <taxon>Diplogasteromorpha</taxon>
        <taxon>Diplogasteroidea</taxon>
        <taxon>Neodiplogasteridae</taxon>
        <taxon>Pristionchus</taxon>
    </lineage>
</organism>
<comment type="similarity">
    <text evidence="3">Belongs to the enoyl-CoA hydratase/isomerase family.</text>
</comment>
<evidence type="ECO:0000256" key="12">
    <source>
        <dbReference type="ARBA" id="ARBA00071021"/>
    </source>
</evidence>
<dbReference type="Gene3D" id="3.90.226.10">
    <property type="entry name" value="2-enoyl-CoA Hydratase, Chain A, domain 1"/>
    <property type="match status" value="1"/>
</dbReference>
<comment type="catalytic activity">
    <reaction evidence="9">
        <text>(3E,5Z)-octadienoyl-CoA = (2E,4E)-octadienoyl-CoA</text>
        <dbReference type="Rhea" id="RHEA:45244"/>
        <dbReference type="ChEBI" id="CHEBI:62243"/>
        <dbReference type="ChEBI" id="CHEBI:85108"/>
    </reaction>
</comment>
<evidence type="ECO:0000256" key="9">
    <source>
        <dbReference type="ARBA" id="ARBA00051408"/>
    </source>
</evidence>
<dbReference type="FunFam" id="3.90.226.10:FF:000024">
    <property type="entry name" value="Delta3,5-delta2,4-dienoyl-CoA isomerase"/>
    <property type="match status" value="1"/>
</dbReference>
<dbReference type="GO" id="GO:0006631">
    <property type="term" value="P:fatty acid metabolic process"/>
    <property type="evidence" value="ECO:0007669"/>
    <property type="project" value="UniProtKB-KW"/>
</dbReference>
<evidence type="ECO:0000256" key="11">
    <source>
        <dbReference type="ARBA" id="ARBA00055786"/>
    </source>
</evidence>
<keyword evidence="7" id="KW-0576">Peroxisome</keyword>
<accession>A0AAN5CLQ6</accession>
<dbReference type="SUPFAM" id="SSF52096">
    <property type="entry name" value="ClpP/crotonase"/>
    <property type="match status" value="1"/>
</dbReference>
<evidence type="ECO:0000256" key="6">
    <source>
        <dbReference type="ARBA" id="ARBA00023098"/>
    </source>
</evidence>
<comment type="caution">
    <text evidence="13">The sequence shown here is derived from an EMBL/GenBank/DDBJ whole genome shotgun (WGS) entry which is preliminary data.</text>
</comment>
<evidence type="ECO:0000256" key="8">
    <source>
        <dbReference type="ARBA" id="ARBA00023235"/>
    </source>
</evidence>
<dbReference type="InterPro" id="IPR001753">
    <property type="entry name" value="Enoyl-CoA_hydra/iso"/>
</dbReference>
<evidence type="ECO:0000256" key="3">
    <source>
        <dbReference type="ARBA" id="ARBA00005254"/>
    </source>
</evidence>
<dbReference type="AlphaFoldDB" id="A0AAN5CLQ6"/>
<evidence type="ECO:0000313" key="13">
    <source>
        <dbReference type="EMBL" id="GMR46630.1"/>
    </source>
</evidence>
<evidence type="ECO:0000256" key="1">
    <source>
        <dbReference type="ARBA" id="ARBA00004275"/>
    </source>
</evidence>
<dbReference type="Gene3D" id="1.10.12.10">
    <property type="entry name" value="Lyase 2-enoyl-coa Hydratase, Chain A, domain 2"/>
    <property type="match status" value="1"/>
</dbReference>
<dbReference type="Proteomes" id="UP001328107">
    <property type="component" value="Unassembled WGS sequence"/>
</dbReference>
<dbReference type="FunFam" id="1.10.12.10:FF:000004">
    <property type="entry name" value="Delta3,5-delta2,4-dienoyl-CoA isomerase"/>
    <property type="match status" value="1"/>
</dbReference>
<comment type="subcellular location">
    <subcellularLocation>
        <location evidence="1">Peroxisome</location>
    </subcellularLocation>
</comment>
<feature type="non-terminal residue" evidence="13">
    <location>
        <position position="1"/>
    </location>
</feature>
<comment type="pathway">
    <text evidence="2">Lipid metabolism; fatty acid beta-oxidation.</text>
</comment>
<evidence type="ECO:0000256" key="5">
    <source>
        <dbReference type="ARBA" id="ARBA00022990"/>
    </source>
</evidence>
<dbReference type="InterPro" id="IPR029045">
    <property type="entry name" value="ClpP/crotonase-like_dom_sf"/>
</dbReference>
<dbReference type="PANTHER" id="PTHR43149">
    <property type="entry name" value="ENOYL-COA HYDRATASE"/>
    <property type="match status" value="1"/>
</dbReference>
<keyword evidence="6" id="KW-0443">Lipid metabolism</keyword>
<sequence>TLVPPAMAYSYKCLLVSDIGDGVFHVQLNRPKKMNAINLEIWDEIGDVFSKLDIDSNCRAVILSGNGRAFSTGIDVESLTSALSGIEEEDVARKARQLLRLINKMALPFTLIEKCCKPVIAAMHAYCLGIALDITTACDIRYCTKETEFAVKEVALGVASDVGVLNRLPKIVGNHSWMREAAMTGRHFRAPEALEQGLVSKVCDSYDQLMAAAKETARTIATSSPVAVQGTKIVLNYARDHSVDESLRYVALWNMSQLQTNDIGESAVAVMTKGPKPNYSKL</sequence>
<dbReference type="CDD" id="cd06558">
    <property type="entry name" value="crotonase-like"/>
    <property type="match status" value="1"/>
</dbReference>
<dbReference type="EMBL" id="BTRK01000004">
    <property type="protein sequence ID" value="GMR46630.1"/>
    <property type="molecule type" value="Genomic_DNA"/>
</dbReference>
<proteinExistence type="inferred from homology"/>
<evidence type="ECO:0000256" key="7">
    <source>
        <dbReference type="ARBA" id="ARBA00023140"/>
    </source>
</evidence>
<protein>
    <recommendedName>
        <fullName evidence="12">Delta(3,5)-Delta(2,4)-dienoyl-CoA isomerase, mitochondrial</fullName>
    </recommendedName>
</protein>
<reference evidence="14" key="1">
    <citation type="submission" date="2022-10" db="EMBL/GenBank/DDBJ databases">
        <title>Genome assembly of Pristionchus species.</title>
        <authorList>
            <person name="Yoshida K."/>
            <person name="Sommer R.J."/>
        </authorList>
    </citation>
    <scope>NUCLEOTIDE SEQUENCE [LARGE SCALE GENOMIC DNA]</scope>
    <source>
        <strain evidence="14">RS5460</strain>
    </source>
</reference>
<evidence type="ECO:0000256" key="10">
    <source>
        <dbReference type="ARBA" id="ARBA00052809"/>
    </source>
</evidence>
<dbReference type="InterPro" id="IPR014748">
    <property type="entry name" value="Enoyl-CoA_hydra_C"/>
</dbReference>
<dbReference type="GO" id="GO:0051750">
    <property type="term" value="F:delta(3,5)-delta(2,4)-dienoyl-CoA isomerase activity"/>
    <property type="evidence" value="ECO:0007669"/>
    <property type="project" value="TreeGrafter"/>
</dbReference>
<evidence type="ECO:0000313" key="14">
    <source>
        <dbReference type="Proteomes" id="UP001328107"/>
    </source>
</evidence>
<comment type="function">
    <text evidence="11">Isomerization of 3-trans,5-cis-dienoyl-CoA to 2-trans,4-trans-dienoyl-CoA.</text>
</comment>
<gene>
    <name evidence="13" type="ORF">PMAYCL1PPCAC_16825</name>
</gene>
<name>A0AAN5CLQ6_9BILA</name>
<keyword evidence="8" id="KW-0413">Isomerase</keyword>
<dbReference type="GO" id="GO:0005739">
    <property type="term" value="C:mitochondrion"/>
    <property type="evidence" value="ECO:0007669"/>
    <property type="project" value="TreeGrafter"/>
</dbReference>
<evidence type="ECO:0000256" key="2">
    <source>
        <dbReference type="ARBA" id="ARBA00005005"/>
    </source>
</evidence>
<dbReference type="GO" id="GO:0005777">
    <property type="term" value="C:peroxisome"/>
    <property type="evidence" value="ECO:0007669"/>
    <property type="project" value="UniProtKB-SubCell"/>
</dbReference>
<keyword evidence="4" id="KW-0276">Fatty acid metabolism</keyword>
<dbReference type="InterPro" id="IPR045002">
    <property type="entry name" value="Ech1-like"/>
</dbReference>